<dbReference type="CDD" id="cd05013">
    <property type="entry name" value="SIS_RpiR"/>
    <property type="match status" value="1"/>
</dbReference>
<dbReference type="InterPro" id="IPR001347">
    <property type="entry name" value="SIS_dom"/>
</dbReference>
<dbReference type="Pfam" id="PF01418">
    <property type="entry name" value="HTH_6"/>
    <property type="match status" value="1"/>
</dbReference>
<dbReference type="InterPro" id="IPR009057">
    <property type="entry name" value="Homeodomain-like_sf"/>
</dbReference>
<evidence type="ECO:0000259" key="5">
    <source>
        <dbReference type="PROSITE" id="PS51464"/>
    </source>
</evidence>
<dbReference type="PANTHER" id="PTHR30514">
    <property type="entry name" value="GLUCOKINASE"/>
    <property type="match status" value="1"/>
</dbReference>
<evidence type="ECO:0000256" key="2">
    <source>
        <dbReference type="ARBA" id="ARBA00023125"/>
    </source>
</evidence>
<sequence length="285" mass="29340">MSMDLAPGGVVPHIRSIIPSLLPAERAVAEVFLERPADIVEMSSQQVADAAGASRASVVRTCQSLGFGGYQQLRVLLARDAARALPTQERSADGPFAIVTETFAHVGESIAAMTALLTTEDVTRAVSTLAGAESIVVIGNGLSAALAADTDARMRSLGLRSYAPTDSIAQQVAVRLLTDRDVALIISGSGATSASTKAAQAARERGATVVSVTSFARSTLVAASDIALVVGMRDLSFQRELAVTSRIPHVILLEGLMAALTDALGDRASAAMAATLEVISGNLGE</sequence>
<dbReference type="Pfam" id="PF01380">
    <property type="entry name" value="SIS"/>
    <property type="match status" value="1"/>
</dbReference>
<dbReference type="Gene3D" id="3.40.50.10490">
    <property type="entry name" value="Glucose-6-phosphate isomerase like protein, domain 1"/>
    <property type="match status" value="1"/>
</dbReference>
<dbReference type="InterPro" id="IPR000281">
    <property type="entry name" value="HTH_RpiR"/>
</dbReference>
<organism evidence="6 7">
    <name type="scientific">Rhodococcus ruber</name>
    <dbReference type="NCBI Taxonomy" id="1830"/>
    <lineage>
        <taxon>Bacteria</taxon>
        <taxon>Bacillati</taxon>
        <taxon>Actinomycetota</taxon>
        <taxon>Actinomycetes</taxon>
        <taxon>Mycobacteriales</taxon>
        <taxon>Nocardiaceae</taxon>
        <taxon>Rhodococcus</taxon>
    </lineage>
</organism>
<name>A0ABT4MLD4_9NOCA</name>
<gene>
    <name evidence="6" type="ORF">O4220_18785</name>
</gene>
<dbReference type="EMBL" id="JAPWIJ010000008">
    <property type="protein sequence ID" value="MCZ4520561.1"/>
    <property type="molecule type" value="Genomic_DNA"/>
</dbReference>
<evidence type="ECO:0000256" key="3">
    <source>
        <dbReference type="ARBA" id="ARBA00023163"/>
    </source>
</evidence>
<dbReference type="Gene3D" id="1.10.10.10">
    <property type="entry name" value="Winged helix-like DNA-binding domain superfamily/Winged helix DNA-binding domain"/>
    <property type="match status" value="1"/>
</dbReference>
<dbReference type="PROSITE" id="PS51464">
    <property type="entry name" value="SIS"/>
    <property type="match status" value="1"/>
</dbReference>
<dbReference type="InterPro" id="IPR047640">
    <property type="entry name" value="RpiR-like"/>
</dbReference>
<dbReference type="SUPFAM" id="SSF46689">
    <property type="entry name" value="Homeodomain-like"/>
    <property type="match status" value="1"/>
</dbReference>
<dbReference type="InterPro" id="IPR046348">
    <property type="entry name" value="SIS_dom_sf"/>
</dbReference>
<keyword evidence="1" id="KW-0805">Transcription regulation</keyword>
<dbReference type="InterPro" id="IPR035472">
    <property type="entry name" value="RpiR-like_SIS"/>
</dbReference>
<evidence type="ECO:0000313" key="7">
    <source>
        <dbReference type="Proteomes" id="UP001081071"/>
    </source>
</evidence>
<keyword evidence="3" id="KW-0804">Transcription</keyword>
<feature type="domain" description="SIS" evidence="5">
    <location>
        <begin position="125"/>
        <end position="266"/>
    </location>
</feature>
<proteinExistence type="predicted"/>
<keyword evidence="2" id="KW-0238">DNA-binding</keyword>
<feature type="domain" description="HTH rpiR-type" evidence="4">
    <location>
        <begin position="8"/>
        <end position="84"/>
    </location>
</feature>
<comment type="caution">
    <text evidence="6">The sequence shown here is derived from an EMBL/GenBank/DDBJ whole genome shotgun (WGS) entry which is preliminary data.</text>
</comment>
<dbReference type="Proteomes" id="UP001081071">
    <property type="component" value="Unassembled WGS sequence"/>
</dbReference>
<evidence type="ECO:0000259" key="4">
    <source>
        <dbReference type="PROSITE" id="PS51071"/>
    </source>
</evidence>
<dbReference type="SUPFAM" id="SSF53697">
    <property type="entry name" value="SIS domain"/>
    <property type="match status" value="1"/>
</dbReference>
<accession>A0ABT4MLD4</accession>
<dbReference type="InterPro" id="IPR036388">
    <property type="entry name" value="WH-like_DNA-bd_sf"/>
</dbReference>
<evidence type="ECO:0000313" key="6">
    <source>
        <dbReference type="EMBL" id="MCZ4520561.1"/>
    </source>
</evidence>
<evidence type="ECO:0000256" key="1">
    <source>
        <dbReference type="ARBA" id="ARBA00023015"/>
    </source>
</evidence>
<dbReference type="PANTHER" id="PTHR30514:SF1">
    <property type="entry name" value="HTH-TYPE TRANSCRIPTIONAL REGULATOR HEXR-RELATED"/>
    <property type="match status" value="1"/>
</dbReference>
<dbReference type="RefSeq" id="WP_269607012.1">
    <property type="nucleotide sequence ID" value="NZ_JAPWIJ010000008.1"/>
</dbReference>
<reference evidence="6" key="1">
    <citation type="submission" date="2022-12" db="EMBL/GenBank/DDBJ databases">
        <authorList>
            <person name="Krivoruchko A.V."/>
            <person name="Elkin A."/>
        </authorList>
    </citation>
    <scope>NUCLEOTIDE SEQUENCE</scope>
    <source>
        <strain evidence="6">IEGM 1391</strain>
    </source>
</reference>
<dbReference type="PROSITE" id="PS51071">
    <property type="entry name" value="HTH_RPIR"/>
    <property type="match status" value="1"/>
</dbReference>
<keyword evidence="7" id="KW-1185">Reference proteome</keyword>
<protein>
    <submittedName>
        <fullName evidence="6">MurR/RpiR family transcriptional regulator</fullName>
    </submittedName>
</protein>